<dbReference type="InterPro" id="IPR050471">
    <property type="entry name" value="AB_hydrolase"/>
</dbReference>
<gene>
    <name evidence="2" type="ORF">BS329_29535</name>
</gene>
<dbReference type="STRING" id="76021.BS329_29535"/>
<evidence type="ECO:0000259" key="1">
    <source>
        <dbReference type="Pfam" id="PF00561"/>
    </source>
</evidence>
<dbReference type="PANTHER" id="PTHR43433">
    <property type="entry name" value="HYDROLASE, ALPHA/BETA FOLD FAMILY PROTEIN"/>
    <property type="match status" value="1"/>
</dbReference>
<dbReference type="InterPro" id="IPR000073">
    <property type="entry name" value="AB_hydrolase_1"/>
</dbReference>
<dbReference type="GO" id="GO:0046503">
    <property type="term" value="P:glycerolipid catabolic process"/>
    <property type="evidence" value="ECO:0007669"/>
    <property type="project" value="TreeGrafter"/>
</dbReference>
<dbReference type="EMBL" id="MQUQ01000017">
    <property type="protein sequence ID" value="OLZ46393.1"/>
    <property type="molecule type" value="Genomic_DNA"/>
</dbReference>
<dbReference type="Proteomes" id="UP000187486">
    <property type="component" value="Unassembled WGS sequence"/>
</dbReference>
<dbReference type="OrthoDB" id="8957634at2"/>
<dbReference type="PANTHER" id="PTHR43433:SF5">
    <property type="entry name" value="AB HYDROLASE-1 DOMAIN-CONTAINING PROTEIN"/>
    <property type="match status" value="1"/>
</dbReference>
<organism evidence="2 3">
    <name type="scientific">Amycolatopsis coloradensis</name>
    <dbReference type="NCBI Taxonomy" id="76021"/>
    <lineage>
        <taxon>Bacteria</taxon>
        <taxon>Bacillati</taxon>
        <taxon>Actinomycetota</taxon>
        <taxon>Actinomycetes</taxon>
        <taxon>Pseudonocardiales</taxon>
        <taxon>Pseudonocardiaceae</taxon>
        <taxon>Amycolatopsis</taxon>
    </lineage>
</organism>
<name>A0A1R0KJX1_9PSEU</name>
<dbReference type="SUPFAM" id="SSF53474">
    <property type="entry name" value="alpha/beta-Hydrolases"/>
    <property type="match status" value="1"/>
</dbReference>
<comment type="caution">
    <text evidence="2">The sequence shown here is derived from an EMBL/GenBank/DDBJ whole genome shotgun (WGS) entry which is preliminary data.</text>
</comment>
<sequence length="289" mass="30497">MPRARVNGLELEYDTFGSPANPPLVLVMGLGAQMVAWEAGFCELLAEGGFHVVRFDNRDIGLSSYLDDLPTPDLAALAAGDLETAPYLLSDLASDVTGLFDALGFERAHVVGASMGGMIVQQLAIDSPERLLSLTSIMSTTGDPSVGHPEPAALAALTRPPAATREQAIEDGVAWFKLVGSPSHPSDDEFLRMKATRNYDRANHPAGGLRQVAAVTASGDRTAKLRGVRVPTLVIHGESDPLINVSGGKATAAAIPDAELLLFPGMGHELPRQLWPAIAEAIVEHARKA</sequence>
<accession>A0A1R0KJX1</accession>
<evidence type="ECO:0000313" key="2">
    <source>
        <dbReference type="EMBL" id="OLZ46393.1"/>
    </source>
</evidence>
<dbReference type="InterPro" id="IPR029058">
    <property type="entry name" value="AB_hydrolase_fold"/>
</dbReference>
<feature type="domain" description="AB hydrolase-1" evidence="1">
    <location>
        <begin position="22"/>
        <end position="269"/>
    </location>
</feature>
<dbReference type="GO" id="GO:0004806">
    <property type="term" value="F:triacylglycerol lipase activity"/>
    <property type="evidence" value="ECO:0007669"/>
    <property type="project" value="TreeGrafter"/>
</dbReference>
<proteinExistence type="predicted"/>
<keyword evidence="3" id="KW-1185">Reference proteome</keyword>
<keyword evidence="2" id="KW-0378">Hydrolase</keyword>
<dbReference type="AlphaFoldDB" id="A0A1R0KJX1"/>
<evidence type="ECO:0000313" key="3">
    <source>
        <dbReference type="Proteomes" id="UP000187486"/>
    </source>
</evidence>
<protein>
    <submittedName>
        <fullName evidence="2">Alpha/beta hydrolase</fullName>
    </submittedName>
</protein>
<reference evidence="2 3" key="1">
    <citation type="submission" date="2016-01" db="EMBL/GenBank/DDBJ databases">
        <title>Amycolatopsis coloradensis genome sequencing and assembly.</title>
        <authorList>
            <person name="Mayilraj S."/>
        </authorList>
    </citation>
    <scope>NUCLEOTIDE SEQUENCE [LARGE SCALE GENOMIC DNA]</scope>
    <source>
        <strain evidence="2 3">DSM 44225</strain>
    </source>
</reference>
<dbReference type="Gene3D" id="3.40.50.1820">
    <property type="entry name" value="alpha/beta hydrolase"/>
    <property type="match status" value="1"/>
</dbReference>
<dbReference type="RefSeq" id="WP_076164680.1">
    <property type="nucleotide sequence ID" value="NZ_JBEZVB010000029.1"/>
</dbReference>
<dbReference type="Pfam" id="PF00561">
    <property type="entry name" value="Abhydrolase_1"/>
    <property type="match status" value="1"/>
</dbReference>